<evidence type="ECO:0000259" key="2">
    <source>
        <dbReference type="Pfam" id="PF00857"/>
    </source>
</evidence>
<proteinExistence type="predicted"/>
<organism evidence="3 4">
    <name type="scientific">Maritimibacter alkaliphilus HTCC2654</name>
    <dbReference type="NCBI Taxonomy" id="314271"/>
    <lineage>
        <taxon>Bacteria</taxon>
        <taxon>Pseudomonadati</taxon>
        <taxon>Pseudomonadota</taxon>
        <taxon>Alphaproteobacteria</taxon>
        <taxon>Rhodobacterales</taxon>
        <taxon>Roseobacteraceae</taxon>
        <taxon>Maritimibacter</taxon>
    </lineage>
</organism>
<evidence type="ECO:0000313" key="3">
    <source>
        <dbReference type="EMBL" id="EAQ12905.1"/>
    </source>
</evidence>
<keyword evidence="1" id="KW-0378">Hydrolase</keyword>
<dbReference type="InterPro" id="IPR050272">
    <property type="entry name" value="Isochorismatase-like_hydrls"/>
</dbReference>
<dbReference type="Gene3D" id="3.40.50.850">
    <property type="entry name" value="Isochorismatase-like"/>
    <property type="match status" value="1"/>
</dbReference>
<gene>
    <name evidence="3" type="ORF">RB2654_10423</name>
</gene>
<dbReference type="OrthoDB" id="9794942at2"/>
<comment type="caution">
    <text evidence="3">The sequence shown here is derived from an EMBL/GenBank/DDBJ whole genome shotgun (WGS) entry which is preliminary data.</text>
</comment>
<dbReference type="PANTHER" id="PTHR43540">
    <property type="entry name" value="PEROXYUREIDOACRYLATE/UREIDOACRYLATE AMIDOHYDROLASE-RELATED"/>
    <property type="match status" value="1"/>
</dbReference>
<dbReference type="GO" id="GO:0016787">
    <property type="term" value="F:hydrolase activity"/>
    <property type="evidence" value="ECO:0007669"/>
    <property type="project" value="UniProtKB-KW"/>
</dbReference>
<dbReference type="STRING" id="314271.RB2654_10423"/>
<dbReference type="InterPro" id="IPR000868">
    <property type="entry name" value="Isochorismatase-like_dom"/>
</dbReference>
<dbReference type="AlphaFoldDB" id="A3VEZ0"/>
<sequence length="165" mass="17634">MTAALVVIDMQVSLIEDETPNTDEIMSAVFRLVERARGDGVPVVWVLDTGVTPDPSLHPVFKPKPGEAVVRKDVCNAFVGTTLAGELGGRGVDRIVVCGMQSDACIDETVHAAPNYGFAVTLVGDAHTTHDFHKRDFRDVIATVNANLAKLKDVEVVGLAEVKLA</sequence>
<dbReference type="HOGENOM" id="CLU_068979_5_5_5"/>
<accession>A3VEZ0</accession>
<dbReference type="Proteomes" id="UP000002931">
    <property type="component" value="Unassembled WGS sequence"/>
</dbReference>
<feature type="domain" description="Isochorismatase-like" evidence="2">
    <location>
        <begin position="3"/>
        <end position="133"/>
    </location>
</feature>
<evidence type="ECO:0000313" key="4">
    <source>
        <dbReference type="Proteomes" id="UP000002931"/>
    </source>
</evidence>
<dbReference type="InterPro" id="IPR036380">
    <property type="entry name" value="Isochorismatase-like_sf"/>
</dbReference>
<dbReference type="SUPFAM" id="SSF52499">
    <property type="entry name" value="Isochorismatase-like hydrolases"/>
    <property type="match status" value="1"/>
</dbReference>
<dbReference type="RefSeq" id="WP_008331283.1">
    <property type="nucleotide sequence ID" value="NZ_CH902578.1"/>
</dbReference>
<evidence type="ECO:0000256" key="1">
    <source>
        <dbReference type="ARBA" id="ARBA00022801"/>
    </source>
</evidence>
<dbReference type="EMBL" id="AAMT01000006">
    <property type="protein sequence ID" value="EAQ12905.1"/>
    <property type="molecule type" value="Genomic_DNA"/>
</dbReference>
<protein>
    <submittedName>
        <fullName evidence="3">Isochorismatase family protein</fullName>
    </submittedName>
</protein>
<dbReference type="Pfam" id="PF00857">
    <property type="entry name" value="Isochorismatase"/>
    <property type="match status" value="1"/>
</dbReference>
<keyword evidence="4" id="KW-1185">Reference proteome</keyword>
<dbReference type="eggNOG" id="COG1335">
    <property type="taxonomic scope" value="Bacteria"/>
</dbReference>
<name>A3VEZ0_9RHOB</name>
<reference evidence="3 4" key="1">
    <citation type="journal article" date="2010" name="J. Bacteriol.">
        <title>Genome sequences of Pelagibaca bermudensis HTCC2601T and Maritimibacter alkaliphilus HTCC2654T, the type strains of two marine Roseobacter genera.</title>
        <authorList>
            <person name="Thrash J.C."/>
            <person name="Cho J.C."/>
            <person name="Ferriera S."/>
            <person name="Johnson J."/>
            <person name="Vergin K.L."/>
            <person name="Giovannoni S.J."/>
        </authorList>
    </citation>
    <scope>NUCLEOTIDE SEQUENCE [LARGE SCALE GENOMIC DNA]</scope>
    <source>
        <strain evidence="3 4">HTCC2654</strain>
    </source>
</reference>